<evidence type="ECO:0000313" key="2">
    <source>
        <dbReference type="EMBL" id="MBW32378.1"/>
    </source>
</evidence>
<keyword evidence="1" id="KW-0812">Transmembrane</keyword>
<reference evidence="2" key="1">
    <citation type="submission" date="2018-01" db="EMBL/GenBank/DDBJ databases">
        <title>An insight into the sialome of Amazonian anophelines.</title>
        <authorList>
            <person name="Ribeiro J.M."/>
            <person name="Scarpassa V."/>
            <person name="Calvo E."/>
        </authorList>
    </citation>
    <scope>NUCLEOTIDE SEQUENCE</scope>
    <source>
        <tissue evidence="2">Salivary glands</tissue>
    </source>
</reference>
<organism evidence="2">
    <name type="scientific">Anopheles braziliensis</name>
    <dbReference type="NCBI Taxonomy" id="58242"/>
    <lineage>
        <taxon>Eukaryota</taxon>
        <taxon>Metazoa</taxon>
        <taxon>Ecdysozoa</taxon>
        <taxon>Arthropoda</taxon>
        <taxon>Hexapoda</taxon>
        <taxon>Insecta</taxon>
        <taxon>Pterygota</taxon>
        <taxon>Neoptera</taxon>
        <taxon>Endopterygota</taxon>
        <taxon>Diptera</taxon>
        <taxon>Nematocera</taxon>
        <taxon>Culicoidea</taxon>
        <taxon>Culicidae</taxon>
        <taxon>Anophelinae</taxon>
        <taxon>Anopheles</taxon>
    </lineage>
</organism>
<keyword evidence="1" id="KW-0472">Membrane</keyword>
<sequence length="74" mass="8549">MRVYVFAFVIVAYCFMEFFFGLFVILWSSSGVLSSGSVVVCLANRLERKRVSRQIFHECHFANCFSRTFCTVTS</sequence>
<name>A0A2M3ZVG1_9DIPT</name>
<accession>A0A2M3ZVG1</accession>
<keyword evidence="1" id="KW-1133">Transmembrane helix</keyword>
<protein>
    <submittedName>
        <fullName evidence="2">Putative secreted peptide</fullName>
    </submittedName>
</protein>
<dbReference type="EMBL" id="GGFM01011627">
    <property type="protein sequence ID" value="MBW32378.1"/>
    <property type="molecule type" value="Transcribed_RNA"/>
</dbReference>
<proteinExistence type="predicted"/>
<feature type="transmembrane region" description="Helical" evidence="1">
    <location>
        <begin position="6"/>
        <end position="27"/>
    </location>
</feature>
<dbReference type="AlphaFoldDB" id="A0A2M3ZVG1"/>
<evidence type="ECO:0000256" key="1">
    <source>
        <dbReference type="SAM" id="Phobius"/>
    </source>
</evidence>